<dbReference type="Proteomes" id="UP000314294">
    <property type="component" value="Unassembled WGS sequence"/>
</dbReference>
<name>A0A4Z2J0R2_9TELE</name>
<evidence type="ECO:0000313" key="2">
    <source>
        <dbReference type="Proteomes" id="UP000314294"/>
    </source>
</evidence>
<accession>A0A4Z2J0R2</accession>
<sequence length="146" mass="15731">MSDSAFRCAPPIRGHFWSREDKTATVKNAELKAAKLKGKSADRWVTSWRPQTVGAGLCPIGFAGMQTRVSERLSDACILLFDVKHADFTPRCLESLDVIPQISEPRGDSSSLHSSPTQTLLCCLSPRAAPPHAGQSAAAADIVKLD</sequence>
<reference evidence="1 2" key="1">
    <citation type="submission" date="2019-03" db="EMBL/GenBank/DDBJ databases">
        <title>First draft genome of Liparis tanakae, snailfish: a comprehensive survey of snailfish specific genes.</title>
        <authorList>
            <person name="Kim W."/>
            <person name="Song I."/>
            <person name="Jeong J.-H."/>
            <person name="Kim D."/>
            <person name="Kim S."/>
            <person name="Ryu S."/>
            <person name="Song J.Y."/>
            <person name="Lee S.K."/>
        </authorList>
    </citation>
    <scope>NUCLEOTIDE SEQUENCE [LARGE SCALE GENOMIC DNA]</scope>
    <source>
        <tissue evidence="1">Muscle</tissue>
    </source>
</reference>
<evidence type="ECO:0000313" key="1">
    <source>
        <dbReference type="EMBL" id="TNN83404.1"/>
    </source>
</evidence>
<organism evidence="1 2">
    <name type="scientific">Liparis tanakae</name>
    <name type="common">Tanaka's snailfish</name>
    <dbReference type="NCBI Taxonomy" id="230148"/>
    <lineage>
        <taxon>Eukaryota</taxon>
        <taxon>Metazoa</taxon>
        <taxon>Chordata</taxon>
        <taxon>Craniata</taxon>
        <taxon>Vertebrata</taxon>
        <taxon>Euteleostomi</taxon>
        <taxon>Actinopterygii</taxon>
        <taxon>Neopterygii</taxon>
        <taxon>Teleostei</taxon>
        <taxon>Neoteleostei</taxon>
        <taxon>Acanthomorphata</taxon>
        <taxon>Eupercaria</taxon>
        <taxon>Perciformes</taxon>
        <taxon>Cottioidei</taxon>
        <taxon>Cottales</taxon>
        <taxon>Liparidae</taxon>
        <taxon>Liparis</taxon>
    </lineage>
</organism>
<proteinExistence type="predicted"/>
<protein>
    <submittedName>
        <fullName evidence="1">Uncharacterized protein</fullName>
    </submittedName>
</protein>
<dbReference type="AlphaFoldDB" id="A0A4Z2J0R2"/>
<comment type="caution">
    <text evidence="1">The sequence shown here is derived from an EMBL/GenBank/DDBJ whole genome shotgun (WGS) entry which is preliminary data.</text>
</comment>
<dbReference type="EMBL" id="SRLO01000033">
    <property type="protein sequence ID" value="TNN83404.1"/>
    <property type="molecule type" value="Genomic_DNA"/>
</dbReference>
<gene>
    <name evidence="1" type="ORF">EYF80_006385</name>
</gene>
<keyword evidence="2" id="KW-1185">Reference proteome</keyword>